<evidence type="ECO:0000313" key="3">
    <source>
        <dbReference type="Proteomes" id="UP001500326"/>
    </source>
</evidence>
<dbReference type="PANTHER" id="PTHR21366">
    <property type="entry name" value="GLYOXALASE FAMILY PROTEIN"/>
    <property type="match status" value="1"/>
</dbReference>
<keyword evidence="3" id="KW-1185">Reference proteome</keyword>
<name>A0ABP5EGA8_9MICO</name>
<dbReference type="Gene3D" id="3.10.180.10">
    <property type="entry name" value="2,3-Dihydroxybiphenyl 1,2-Dioxygenase, domain 1"/>
    <property type="match status" value="2"/>
</dbReference>
<feature type="domain" description="VOC" evidence="1">
    <location>
        <begin position="149"/>
        <end position="271"/>
    </location>
</feature>
<evidence type="ECO:0000259" key="1">
    <source>
        <dbReference type="PROSITE" id="PS51819"/>
    </source>
</evidence>
<reference evidence="3" key="1">
    <citation type="journal article" date="2019" name="Int. J. Syst. Evol. Microbiol.">
        <title>The Global Catalogue of Microorganisms (GCM) 10K type strain sequencing project: providing services to taxonomists for standard genome sequencing and annotation.</title>
        <authorList>
            <consortium name="The Broad Institute Genomics Platform"/>
            <consortium name="The Broad Institute Genome Sequencing Center for Infectious Disease"/>
            <person name="Wu L."/>
            <person name="Ma J."/>
        </authorList>
    </citation>
    <scope>NUCLEOTIDE SEQUENCE [LARGE SCALE GENOMIC DNA]</scope>
    <source>
        <strain evidence="3">JCM 14902</strain>
    </source>
</reference>
<protein>
    <submittedName>
        <fullName evidence="2">Catechol 2,3-dioxygenase</fullName>
    </submittedName>
</protein>
<dbReference type="InterPro" id="IPR037523">
    <property type="entry name" value="VOC_core"/>
</dbReference>
<proteinExistence type="predicted"/>
<dbReference type="SUPFAM" id="SSF54593">
    <property type="entry name" value="Glyoxalase/Bleomycin resistance protein/Dihydroxybiphenyl dioxygenase"/>
    <property type="match status" value="1"/>
</dbReference>
<dbReference type="InterPro" id="IPR029068">
    <property type="entry name" value="Glyas_Bleomycin-R_OHBP_Dase"/>
</dbReference>
<comment type="caution">
    <text evidence="2">The sequence shown here is derived from an EMBL/GenBank/DDBJ whole genome shotgun (WGS) entry which is preliminary data.</text>
</comment>
<dbReference type="PROSITE" id="PS51819">
    <property type="entry name" value="VOC"/>
    <property type="match status" value="2"/>
</dbReference>
<dbReference type="RefSeq" id="WP_344065757.1">
    <property type="nucleotide sequence ID" value="NZ_BAAAOH010000001.1"/>
</dbReference>
<dbReference type="InterPro" id="IPR050383">
    <property type="entry name" value="GlyoxalaseI/FosfomycinResist"/>
</dbReference>
<feature type="domain" description="VOC" evidence="1">
    <location>
        <begin position="7"/>
        <end position="119"/>
    </location>
</feature>
<dbReference type="EMBL" id="BAAAOH010000001">
    <property type="protein sequence ID" value="GAA1996537.1"/>
    <property type="molecule type" value="Genomic_DNA"/>
</dbReference>
<dbReference type="InterPro" id="IPR004360">
    <property type="entry name" value="Glyas_Fos-R_dOase_dom"/>
</dbReference>
<sequence>MSKYLSHLSHVEIYATDIDESVRLYENKIGLKVVGRDGDRVFLRCWGDYYAYSVVLRPGAQSGMVRMAWRTNSDEDLDLVVERIEATDFRGKWLGPADGLGRSYEFTGPYGHTMQLFWEVELYKAEGEDASTYPDRPAKRITTGIAPRQLDHVTIASPDVEGFANWYHEVLGFRIMAFAKLPEPRITFFGVTTTNEKSHDLGILLDSSDVPGRIHHYAFWLDTPDQVTEAADVLGENGVPIEFGPGFHGIGEQNYLYFREASGLRIEVNSGGYRNYVPDWKPNTWELSQGPNDMFRNVTLPQSMLEAFPPAAKPTATEQGIVPGTEADLIAAAAVHANP</sequence>
<organism evidence="2 3">
    <name type="scientific">Microbacterium pumilum</name>
    <dbReference type="NCBI Taxonomy" id="344165"/>
    <lineage>
        <taxon>Bacteria</taxon>
        <taxon>Bacillati</taxon>
        <taxon>Actinomycetota</taxon>
        <taxon>Actinomycetes</taxon>
        <taxon>Micrococcales</taxon>
        <taxon>Microbacteriaceae</taxon>
        <taxon>Microbacterium</taxon>
    </lineage>
</organism>
<dbReference type="Proteomes" id="UP001500326">
    <property type="component" value="Unassembled WGS sequence"/>
</dbReference>
<accession>A0ABP5EGA8</accession>
<gene>
    <name evidence="2" type="ORF">GCM10009777_36790</name>
</gene>
<dbReference type="Pfam" id="PF00903">
    <property type="entry name" value="Glyoxalase"/>
    <property type="match status" value="2"/>
</dbReference>
<evidence type="ECO:0000313" key="2">
    <source>
        <dbReference type="EMBL" id="GAA1996537.1"/>
    </source>
</evidence>